<sequence>MIDVHAHINYSNFPRDNTVSGAGDDENKPTLDTMINHAKNASIEHIVAVSESIHDAHDIFEIAAASDNFIWPARGLHPVQCDDNKDERSVNWNDFEMFEPLLQDAIQHKKICCIGEVGLDFTPRILANNSGNQTQDEIKDMQRAIFKRQVQMAMEANLPVNVHSRSAGHHALDILYECKATKVIMHAFDGRASYTKKAVEAGYYFSIAPIVVRSPQKQTLVKNVPLSNLLLESDAPALGPEKGVDNEPANLMMAAREIARIKEISLDQVIEATTSNARQLFSCWEGAA</sequence>
<dbReference type="OrthoDB" id="6079689at2759"/>
<evidence type="ECO:0000256" key="3">
    <source>
        <dbReference type="ARBA" id="ARBA00022801"/>
    </source>
</evidence>
<dbReference type="CDD" id="cd01310">
    <property type="entry name" value="TatD_DNAse"/>
    <property type="match status" value="1"/>
</dbReference>
<comment type="function">
    <text evidence="4">Exhibits 3'-exonuclease activities and apurinic/apyrimidinic (AP) endonuclease (in vitro). Show preferential AP endonuclease activity on double-stranded DNA substrates and 3'- exonuclease activity on single-stranded DNA.</text>
</comment>
<dbReference type="VEuPathDB" id="FungiDB:LCOR_06455.1"/>
<name>A0A068RZW2_9FUNG</name>
<dbReference type="AlphaFoldDB" id="A0A068RZW2"/>
<accession>A0A068RZW2</accession>
<dbReference type="SUPFAM" id="SSF51556">
    <property type="entry name" value="Metallo-dependent hydrolases"/>
    <property type="match status" value="1"/>
</dbReference>
<dbReference type="Proteomes" id="UP000027586">
    <property type="component" value="Unassembled WGS sequence"/>
</dbReference>
<feature type="binding site" evidence="5">
    <location>
        <position position="116"/>
    </location>
    <ligand>
        <name>a divalent metal cation</name>
        <dbReference type="ChEBI" id="CHEBI:60240"/>
        <label>1</label>
    </ligand>
</feature>
<organism evidence="6 7">
    <name type="scientific">Lichtheimia corymbifera JMRC:FSU:9682</name>
    <dbReference type="NCBI Taxonomy" id="1263082"/>
    <lineage>
        <taxon>Eukaryota</taxon>
        <taxon>Fungi</taxon>
        <taxon>Fungi incertae sedis</taxon>
        <taxon>Mucoromycota</taxon>
        <taxon>Mucoromycotina</taxon>
        <taxon>Mucoromycetes</taxon>
        <taxon>Mucorales</taxon>
        <taxon>Lichtheimiaceae</taxon>
        <taxon>Lichtheimia</taxon>
    </lineage>
</organism>
<dbReference type="GO" id="GO:0046872">
    <property type="term" value="F:metal ion binding"/>
    <property type="evidence" value="ECO:0007669"/>
    <property type="project" value="UniProtKB-KW"/>
</dbReference>
<dbReference type="PIRSF" id="PIRSF005902">
    <property type="entry name" value="DNase_TatD"/>
    <property type="match status" value="1"/>
</dbReference>
<feature type="binding site" evidence="5">
    <location>
        <position position="186"/>
    </location>
    <ligand>
        <name>a divalent metal cation</name>
        <dbReference type="ChEBI" id="CHEBI:60240"/>
        <label>2</label>
    </ligand>
</feature>
<evidence type="ECO:0000256" key="1">
    <source>
        <dbReference type="ARBA" id="ARBA00009275"/>
    </source>
</evidence>
<keyword evidence="2 5" id="KW-0479">Metal-binding</keyword>
<dbReference type="STRING" id="1263082.A0A068RZW2"/>
<comment type="caution">
    <text evidence="6">The sequence shown here is derived from an EMBL/GenBank/DDBJ whole genome shotgun (WGS) entry which is preliminary data.</text>
</comment>
<dbReference type="EMBL" id="CBTN010000028">
    <property type="protein sequence ID" value="CDH55300.1"/>
    <property type="molecule type" value="Genomic_DNA"/>
</dbReference>
<keyword evidence="3" id="KW-0378">Hydrolase</keyword>
<dbReference type="PANTHER" id="PTHR46317">
    <property type="entry name" value="HYDROLASE OF PHP SUPERFAMILY-RELATED PROTEIN"/>
    <property type="match status" value="1"/>
</dbReference>
<comment type="similarity">
    <text evidence="1">Belongs to the metallo-dependent hydrolases superfamily. TatD-type hydrolase family.</text>
</comment>
<dbReference type="GO" id="GO:0016788">
    <property type="term" value="F:hydrolase activity, acting on ester bonds"/>
    <property type="evidence" value="ECO:0007669"/>
    <property type="project" value="InterPro"/>
</dbReference>
<feature type="binding site" evidence="5">
    <location>
        <position position="5"/>
    </location>
    <ligand>
        <name>a divalent metal cation</name>
        <dbReference type="ChEBI" id="CHEBI:60240"/>
        <label>1</label>
    </ligand>
</feature>
<proteinExistence type="inferred from homology"/>
<evidence type="ECO:0000313" key="6">
    <source>
        <dbReference type="EMBL" id="CDH55300.1"/>
    </source>
</evidence>
<evidence type="ECO:0000313" key="7">
    <source>
        <dbReference type="Proteomes" id="UP000027586"/>
    </source>
</evidence>
<dbReference type="Pfam" id="PF01026">
    <property type="entry name" value="TatD_DNase"/>
    <property type="match status" value="1"/>
</dbReference>
<dbReference type="PANTHER" id="PTHR46317:SF1">
    <property type="entry name" value="HYDROLASE, TATD FAMILY"/>
    <property type="match status" value="1"/>
</dbReference>
<feature type="binding site" evidence="5">
    <location>
        <position position="7"/>
    </location>
    <ligand>
        <name>a divalent metal cation</name>
        <dbReference type="ChEBI" id="CHEBI:60240"/>
        <label>1</label>
    </ligand>
</feature>
<keyword evidence="7" id="KW-1185">Reference proteome</keyword>
<dbReference type="InterPro" id="IPR001130">
    <property type="entry name" value="TatD-like"/>
</dbReference>
<dbReference type="Gene3D" id="3.20.20.140">
    <property type="entry name" value="Metal-dependent hydrolases"/>
    <property type="match status" value="1"/>
</dbReference>
<evidence type="ECO:0000256" key="2">
    <source>
        <dbReference type="ARBA" id="ARBA00022723"/>
    </source>
</evidence>
<gene>
    <name evidence="6" type="ORF">LCOR_06455.1</name>
</gene>
<evidence type="ECO:0000256" key="5">
    <source>
        <dbReference type="PIRSR" id="PIRSR005902-1"/>
    </source>
</evidence>
<evidence type="ECO:0000256" key="4">
    <source>
        <dbReference type="ARBA" id="ARBA00093287"/>
    </source>
</evidence>
<feature type="binding site" evidence="5">
    <location>
        <position position="234"/>
    </location>
    <ligand>
        <name>a divalent metal cation</name>
        <dbReference type="ChEBI" id="CHEBI:60240"/>
        <label>1</label>
    </ligand>
</feature>
<reference evidence="6" key="1">
    <citation type="submission" date="2013-08" db="EMBL/GenBank/DDBJ databases">
        <title>Gene expansion shapes genome architecture in the human pathogen Lichtheimia corymbifera: an evolutionary genomics analysis in the ancient terrestrial Mucorales (Mucoromycotina).</title>
        <authorList>
            <person name="Schwartze V.U."/>
            <person name="Winter S."/>
            <person name="Shelest E."/>
            <person name="Marcet-Houben M."/>
            <person name="Horn F."/>
            <person name="Wehner S."/>
            <person name="Hoffmann K."/>
            <person name="Riege K."/>
            <person name="Sammeth M."/>
            <person name="Nowrousian M."/>
            <person name="Valiante V."/>
            <person name="Linde J."/>
            <person name="Jacobsen I.D."/>
            <person name="Marz M."/>
            <person name="Brakhage A.A."/>
            <person name="Gabaldon T."/>
            <person name="Bocker S."/>
            <person name="Voigt K."/>
        </authorList>
    </citation>
    <scope>NUCLEOTIDE SEQUENCE [LARGE SCALE GENOMIC DNA]</scope>
    <source>
        <strain evidence="6">FSU 9682</strain>
    </source>
</reference>
<feature type="binding site" evidence="5">
    <location>
        <position position="163"/>
    </location>
    <ligand>
        <name>a divalent metal cation</name>
        <dbReference type="ChEBI" id="CHEBI:60240"/>
        <label>2</label>
    </ligand>
</feature>
<dbReference type="InterPro" id="IPR032466">
    <property type="entry name" value="Metal_Hydrolase"/>
</dbReference>
<protein>
    <submittedName>
        <fullName evidence="6">Deoxyribonuclease tatdn3 isoform 1</fullName>
    </submittedName>
</protein>